<evidence type="ECO:0000313" key="2">
    <source>
        <dbReference type="EMBL" id="NYV28403.1"/>
    </source>
</evidence>
<evidence type="ECO:0000313" key="3">
    <source>
        <dbReference type="Proteomes" id="UP000526184"/>
    </source>
</evidence>
<accession>A0A7Z0TCK3</accession>
<name>A0A7Z0TCK3_9FUSO</name>
<dbReference type="Proteomes" id="UP000526184">
    <property type="component" value="Unassembled WGS sequence"/>
</dbReference>
<dbReference type="Gene3D" id="1.10.287.110">
    <property type="entry name" value="DnaJ domain"/>
    <property type="match status" value="1"/>
</dbReference>
<organism evidence="2 3">
    <name type="scientific">Streptobacillus felis</name>
    <dbReference type="NCBI Taxonomy" id="1384509"/>
    <lineage>
        <taxon>Bacteria</taxon>
        <taxon>Fusobacteriati</taxon>
        <taxon>Fusobacteriota</taxon>
        <taxon>Fusobacteriia</taxon>
        <taxon>Fusobacteriales</taxon>
        <taxon>Leptotrichiaceae</taxon>
        <taxon>Streptobacillus</taxon>
    </lineage>
</organism>
<reference evidence="2 3" key="1">
    <citation type="submission" date="2020-05" db="EMBL/GenBank/DDBJ databases">
        <title>Streptobacillus felis strain LHL191014123.</title>
        <authorList>
            <person name="Fawzy A."/>
            <person name="Rau J."/>
            <person name="Risse K."/>
            <person name="Schauerte N."/>
            <person name="Geiger C."/>
            <person name="Blom J."/>
            <person name="Imirzalioglu C."/>
            <person name="Falgenhauer J."/>
            <person name="Bach A."/>
            <person name="Herden C."/>
            <person name="Eisenberg T."/>
        </authorList>
    </citation>
    <scope>NUCLEOTIDE SEQUENCE [LARGE SCALE GENOMIC DNA]</scope>
    <source>
        <strain evidence="2 3">LHL191014123</strain>
    </source>
</reference>
<comment type="caution">
    <text evidence="2">The sequence shown here is derived from an EMBL/GenBank/DDBJ whole genome shotgun (WGS) entry which is preliminary data.</text>
</comment>
<proteinExistence type="predicted"/>
<evidence type="ECO:0000256" key="1">
    <source>
        <dbReference type="SAM" id="Phobius"/>
    </source>
</evidence>
<dbReference type="AlphaFoldDB" id="A0A7Z0TCK3"/>
<keyword evidence="3" id="KW-1185">Reference proteome</keyword>
<dbReference type="RefSeq" id="WP_180136353.1">
    <property type="nucleotide sequence ID" value="NZ_JABMKT010000042.1"/>
</dbReference>
<gene>
    <name evidence="2" type="ORF">HP397_06255</name>
</gene>
<dbReference type="EMBL" id="JABMKT010000042">
    <property type="protein sequence ID" value="NYV28403.1"/>
    <property type="molecule type" value="Genomic_DNA"/>
</dbReference>
<feature type="transmembrane region" description="Helical" evidence="1">
    <location>
        <begin position="28"/>
        <end position="59"/>
    </location>
</feature>
<dbReference type="SUPFAM" id="SSF46565">
    <property type="entry name" value="Chaperone J-domain"/>
    <property type="match status" value="1"/>
</dbReference>
<dbReference type="InterPro" id="IPR036869">
    <property type="entry name" value="J_dom_sf"/>
</dbReference>
<keyword evidence="1" id="KW-1133">Transmembrane helix</keyword>
<keyword evidence="1" id="KW-0472">Membrane</keyword>
<keyword evidence="1" id="KW-0812">Transmembrane</keyword>
<sequence length="170" mass="20090">MRNIFAILFGLLVMAIFSNNRRDGGSGIVIRIIILIFTLVFFLPFIAFIIFLVLVGYLVMKLTGFKINTYTYTDDDFKNYTRYNNYEQSNGYNNYNNTYTNIKSEYEKACEYLGVKTTDSFDVKKKARNTMLKKYHPDFYQDEKEKERATEVTNKINNAWDIIERYEGVK</sequence>
<protein>
    <submittedName>
        <fullName evidence="2">J domain-containing protein</fullName>
    </submittedName>
</protein>